<feature type="signal peptide" evidence="4">
    <location>
        <begin position="1"/>
        <end position="18"/>
    </location>
</feature>
<dbReference type="InterPro" id="IPR006664">
    <property type="entry name" value="OMP_bac"/>
</dbReference>
<evidence type="ECO:0000313" key="6">
    <source>
        <dbReference type="EMBL" id="ART81080.1"/>
    </source>
</evidence>
<dbReference type="Gene3D" id="2.60.40.2540">
    <property type="match status" value="1"/>
</dbReference>
<dbReference type="RefSeq" id="WP_086965330.1">
    <property type="nucleotide sequence ID" value="NZ_CP021376.1"/>
</dbReference>
<name>A0A1Y0D0F8_9GAMM</name>
<keyword evidence="6" id="KW-0282">Flagellum</keyword>
<sequence>MRILLLIAGLALSSVTWAQPRAYIANLDQSLWRLTQDSAIECRLEHPIPSFGTGAFISHAGKSVNLVFALSPLRAQARTQQASLVSQPPQWQPGRGAHNLAKVTFYQQFDAMVEQQAAWVMLDELSQGRWPTFYFEDWYRQGQMTSVGLSSVNFRARYAAFLDCQANLLPYSFEDIAFSVLNYVNNADVLTEHSNQRLAMIAQYIKADPNIKKVDINTYTDSFGTAYHNKQLSEKRANAIKNYFLELGLPEESIHLEGHGERRPIADNRDEQGRDTNRRLVISLGTKLAI</sequence>
<evidence type="ECO:0000313" key="7">
    <source>
        <dbReference type="Proteomes" id="UP000243793"/>
    </source>
</evidence>
<keyword evidence="4" id="KW-0732">Signal</keyword>
<feature type="domain" description="OmpA-like" evidence="5">
    <location>
        <begin position="171"/>
        <end position="288"/>
    </location>
</feature>
<accession>A0A1Y0D0F8</accession>
<organism evidence="6 7">
    <name type="scientific">Oceanisphaera avium</name>
    <dbReference type="NCBI Taxonomy" id="1903694"/>
    <lineage>
        <taxon>Bacteria</taxon>
        <taxon>Pseudomonadati</taxon>
        <taxon>Pseudomonadota</taxon>
        <taxon>Gammaproteobacteria</taxon>
        <taxon>Aeromonadales</taxon>
        <taxon>Aeromonadaceae</taxon>
        <taxon>Oceanisphaera</taxon>
    </lineage>
</organism>
<dbReference type="EMBL" id="CP021376">
    <property type="protein sequence ID" value="ART81080.1"/>
    <property type="molecule type" value="Genomic_DNA"/>
</dbReference>
<protein>
    <submittedName>
        <fullName evidence="6">Flagellar protein MotY</fullName>
    </submittedName>
</protein>
<dbReference type="AlphaFoldDB" id="A0A1Y0D0F8"/>
<proteinExistence type="predicted"/>
<dbReference type="Proteomes" id="UP000243793">
    <property type="component" value="Chromosome"/>
</dbReference>
<comment type="subcellular location">
    <subcellularLocation>
        <location evidence="1">Cell outer membrane</location>
    </subcellularLocation>
</comment>
<dbReference type="Gene3D" id="3.30.1330.60">
    <property type="entry name" value="OmpA-like domain"/>
    <property type="match status" value="1"/>
</dbReference>
<reference evidence="7" key="1">
    <citation type="submission" date="2017-05" db="EMBL/GenBank/DDBJ databases">
        <authorList>
            <person name="Sung H."/>
        </authorList>
    </citation>
    <scope>NUCLEOTIDE SEQUENCE [LARGE SCALE GENOMIC DNA]</scope>
    <source>
        <strain evidence="7">AMac2203</strain>
    </source>
</reference>
<dbReference type="Pfam" id="PF18393">
    <property type="entry name" value="MotY_N"/>
    <property type="match status" value="1"/>
</dbReference>
<evidence type="ECO:0000256" key="2">
    <source>
        <dbReference type="ARBA" id="ARBA00023136"/>
    </source>
</evidence>
<dbReference type="PRINTS" id="PR01021">
    <property type="entry name" value="OMPADOMAIN"/>
</dbReference>
<dbReference type="InterPro" id="IPR006665">
    <property type="entry name" value="OmpA-like"/>
</dbReference>
<keyword evidence="2 3" id="KW-0472">Membrane</keyword>
<dbReference type="KEGG" id="ocm:CBP12_02955"/>
<dbReference type="Pfam" id="PF00691">
    <property type="entry name" value="OmpA"/>
    <property type="match status" value="1"/>
</dbReference>
<evidence type="ECO:0000256" key="1">
    <source>
        <dbReference type="ARBA" id="ARBA00004442"/>
    </source>
</evidence>
<dbReference type="PROSITE" id="PS51123">
    <property type="entry name" value="OMPA_2"/>
    <property type="match status" value="1"/>
</dbReference>
<evidence type="ECO:0000256" key="4">
    <source>
        <dbReference type="SAM" id="SignalP"/>
    </source>
</evidence>
<evidence type="ECO:0000259" key="5">
    <source>
        <dbReference type="PROSITE" id="PS51123"/>
    </source>
</evidence>
<keyword evidence="7" id="KW-1185">Reference proteome</keyword>
<keyword evidence="6" id="KW-0969">Cilium</keyword>
<dbReference type="PRINTS" id="PR01023">
    <property type="entry name" value="NAFLGMOTY"/>
</dbReference>
<dbReference type="InterPro" id="IPR050330">
    <property type="entry name" value="Bact_OuterMem_StrucFunc"/>
</dbReference>
<dbReference type="OrthoDB" id="6905929at2"/>
<feature type="chain" id="PRO_5011987792" evidence="4">
    <location>
        <begin position="19"/>
        <end position="290"/>
    </location>
</feature>
<dbReference type="PANTHER" id="PTHR30329:SF17">
    <property type="entry name" value="LIPOPROTEIN YFIB-RELATED"/>
    <property type="match status" value="1"/>
</dbReference>
<dbReference type="InterPro" id="IPR036737">
    <property type="entry name" value="OmpA-like_sf"/>
</dbReference>
<dbReference type="SUPFAM" id="SSF103088">
    <property type="entry name" value="OmpA-like"/>
    <property type="match status" value="1"/>
</dbReference>
<evidence type="ECO:0000256" key="3">
    <source>
        <dbReference type="PROSITE-ProRule" id="PRU00473"/>
    </source>
</evidence>
<gene>
    <name evidence="6" type="ORF">CBP12_02955</name>
</gene>
<dbReference type="GO" id="GO:0009279">
    <property type="term" value="C:cell outer membrane"/>
    <property type="evidence" value="ECO:0007669"/>
    <property type="project" value="UniProtKB-SubCell"/>
</dbReference>
<dbReference type="CDD" id="cd07185">
    <property type="entry name" value="OmpA_C-like"/>
    <property type="match status" value="1"/>
</dbReference>
<dbReference type="PANTHER" id="PTHR30329">
    <property type="entry name" value="STATOR ELEMENT OF FLAGELLAR MOTOR COMPLEX"/>
    <property type="match status" value="1"/>
</dbReference>
<keyword evidence="6" id="KW-0966">Cell projection</keyword>
<dbReference type="InterPro" id="IPR041544">
    <property type="entry name" value="MotY_N"/>
</dbReference>